<dbReference type="PROSITE" id="PS00870">
    <property type="entry name" value="CLPAB_1"/>
    <property type="match status" value="1"/>
</dbReference>
<dbReference type="InterPro" id="IPR001270">
    <property type="entry name" value="ClpA/B"/>
</dbReference>
<dbReference type="SUPFAM" id="SSF52540">
    <property type="entry name" value="P-loop containing nucleoside triphosphate hydrolases"/>
    <property type="match status" value="2"/>
</dbReference>
<sequence length="749" mass="81191">MAGPRKRGRNATTGPSSAAASGSGSGVPRPNTTHLPFTMPNTTHLPPFPRPNTMPYAGMSSMLSGANRPSGLDTYGRDMTASAANADPPGVGKTAIAEGLAQRIAAGTVPPSLAGARVVEIDLGAMVAGTKYRGMFEERIKKVIQEAEDAEGKVILFVDEMHMLLGAGRVKDSNMDAANLLKPALARGRIRCIGATTFAEYRKYVEEDAVLEHRFQKVHVEEPSVHATIAILRGLKQRYEDHHRLKIQDAAIVAAVQLAARYITDRQFPDKAIDLIDEACATAKEKQKLIRLADRLHERVVGQNEAVDLVAQAVMRSRAGLDKRGQPIGSFLFLGSTGVGKTELAKALAEQLFDSEKMLVRFDMSEYVSAGSVLRLIGAPPSFKGHADGGQLTEKVRRRPYSVILFDEVEKADPWVFNVFLQVLDDEHLAAAMKGEKTMEAARGLVMQAVQKHFKPEFLNRLSETVIFEPLSRDKLKKVVRIQVKSIVAAVADKGISLSTSDAALDVILSESYDPMYGARPIRRWVQKNVMTKLSEMLIKGEVSAGSTISIDATVDKKALRYEVTKRAPPPTPSPPLQQQQQTEVPRGGWPGVVDILSDSDSDDIKVVEVAHMAKKAKAGSSAEPGRNMIVLGSARVPARRRSLQTQTVVASVNARLRIREKQVQIDSQREKNATSMQIYNNTVKEATVGINHIAQLSSHSSLLSLFSIYSQTDTKQPQARCHFIGVGVGTASGATAATGMEGTGVESV</sequence>
<dbReference type="CDD" id="cd00009">
    <property type="entry name" value="AAA"/>
    <property type="match status" value="1"/>
</dbReference>
<keyword evidence="2" id="KW-0067">ATP-binding</keyword>
<dbReference type="Pfam" id="PF07724">
    <property type="entry name" value="AAA_2"/>
    <property type="match status" value="1"/>
</dbReference>
<feature type="region of interest" description="Disordered" evidence="4">
    <location>
        <begin position="566"/>
        <end position="590"/>
    </location>
</feature>
<dbReference type="Pfam" id="PF10431">
    <property type="entry name" value="ClpB_D2-small"/>
    <property type="match status" value="1"/>
</dbReference>
<dbReference type="PRINTS" id="PR00300">
    <property type="entry name" value="CLPPROTEASEA"/>
</dbReference>
<dbReference type="GO" id="GO:0005737">
    <property type="term" value="C:cytoplasm"/>
    <property type="evidence" value="ECO:0007669"/>
    <property type="project" value="TreeGrafter"/>
</dbReference>
<dbReference type="GO" id="GO:0016887">
    <property type="term" value="F:ATP hydrolysis activity"/>
    <property type="evidence" value="ECO:0007669"/>
    <property type="project" value="InterPro"/>
</dbReference>
<dbReference type="Gene3D" id="1.10.8.60">
    <property type="match status" value="1"/>
</dbReference>
<evidence type="ECO:0000256" key="2">
    <source>
        <dbReference type="ARBA" id="ARBA00022840"/>
    </source>
</evidence>
<dbReference type="EMBL" id="BQKI01000075">
    <property type="protein sequence ID" value="GJN21241.1"/>
    <property type="molecule type" value="Genomic_DNA"/>
</dbReference>
<reference evidence="7" key="2">
    <citation type="submission" date="2021-12" db="EMBL/GenBank/DDBJ databases">
        <title>Resequencing data analysis of finger millet.</title>
        <authorList>
            <person name="Hatakeyama M."/>
            <person name="Aluri S."/>
            <person name="Balachadran M.T."/>
            <person name="Sivarajan S.R."/>
            <person name="Poveda L."/>
            <person name="Shimizu-Inatsugi R."/>
            <person name="Schlapbach R."/>
            <person name="Sreeman S.M."/>
            <person name="Shimizu K.K."/>
        </authorList>
    </citation>
    <scope>NUCLEOTIDE SEQUENCE</scope>
</reference>
<dbReference type="InterPro" id="IPR003959">
    <property type="entry name" value="ATPase_AAA_core"/>
</dbReference>
<feature type="domain" description="AAA+ ATPase" evidence="5">
    <location>
        <begin position="327"/>
        <end position="473"/>
    </location>
</feature>
<evidence type="ECO:0000256" key="1">
    <source>
        <dbReference type="ARBA" id="ARBA00022741"/>
    </source>
</evidence>
<dbReference type="PANTHER" id="PTHR11638">
    <property type="entry name" value="ATP-DEPENDENT CLP PROTEASE"/>
    <property type="match status" value="1"/>
</dbReference>
<gene>
    <name evidence="7" type="primary">gb08702</name>
    <name evidence="7" type="ORF">PR202_gb08702</name>
</gene>
<proteinExistence type="predicted"/>
<dbReference type="SMART" id="SM01086">
    <property type="entry name" value="ClpB_D2-small"/>
    <property type="match status" value="1"/>
</dbReference>
<dbReference type="InterPro" id="IPR041546">
    <property type="entry name" value="ClpA/ClpB_AAA_lid"/>
</dbReference>
<accession>A0AAV5EGF1</accession>
<dbReference type="AlphaFoldDB" id="A0AAV5EGF1"/>
<dbReference type="InterPro" id="IPR019489">
    <property type="entry name" value="Clp_ATPase_C"/>
</dbReference>
<evidence type="ECO:0000313" key="8">
    <source>
        <dbReference type="Proteomes" id="UP001054889"/>
    </source>
</evidence>
<dbReference type="CDD" id="cd19499">
    <property type="entry name" value="RecA-like_ClpB_Hsp104-like"/>
    <property type="match status" value="1"/>
</dbReference>
<feature type="region of interest" description="Disordered" evidence="4">
    <location>
        <begin position="1"/>
        <end position="53"/>
    </location>
</feature>
<dbReference type="Gene3D" id="3.40.50.300">
    <property type="entry name" value="P-loop containing nucleotide triphosphate hydrolases"/>
    <property type="match status" value="2"/>
</dbReference>
<dbReference type="InterPro" id="IPR027417">
    <property type="entry name" value="P-loop_NTPase"/>
</dbReference>
<feature type="domain" description="Clp ATPase C-terminal" evidence="6">
    <location>
        <begin position="471"/>
        <end position="562"/>
    </location>
</feature>
<keyword evidence="1" id="KW-0547">Nucleotide-binding</keyword>
<dbReference type="GO" id="GO:0034605">
    <property type="term" value="P:cellular response to heat"/>
    <property type="evidence" value="ECO:0007669"/>
    <property type="project" value="TreeGrafter"/>
</dbReference>
<evidence type="ECO:0000256" key="4">
    <source>
        <dbReference type="SAM" id="MobiDB-lite"/>
    </source>
</evidence>
<evidence type="ECO:0000259" key="6">
    <source>
        <dbReference type="SMART" id="SM01086"/>
    </source>
</evidence>
<evidence type="ECO:0000313" key="7">
    <source>
        <dbReference type="EMBL" id="GJN21241.1"/>
    </source>
</evidence>
<feature type="domain" description="AAA+ ATPase" evidence="5">
    <location>
        <begin position="88"/>
        <end position="225"/>
    </location>
</feature>
<dbReference type="PANTHER" id="PTHR11638:SF174">
    <property type="entry name" value="AAA+ ATPASE DOMAIN-CONTAINING PROTEIN"/>
    <property type="match status" value="1"/>
</dbReference>
<protein>
    <submittedName>
        <fullName evidence="7">Uncharacterized protein</fullName>
    </submittedName>
</protein>
<reference evidence="7" key="1">
    <citation type="journal article" date="2018" name="DNA Res.">
        <title>Multiple hybrid de novo genome assembly of finger millet, an orphan allotetraploid crop.</title>
        <authorList>
            <person name="Hatakeyama M."/>
            <person name="Aluri S."/>
            <person name="Balachadran M.T."/>
            <person name="Sivarajan S.R."/>
            <person name="Patrignani A."/>
            <person name="Gruter S."/>
            <person name="Poveda L."/>
            <person name="Shimizu-Inatsugi R."/>
            <person name="Baeten J."/>
            <person name="Francoijs K.J."/>
            <person name="Nataraja K.N."/>
            <person name="Reddy Y.A.N."/>
            <person name="Phadnis S."/>
            <person name="Ravikumar R.L."/>
            <person name="Schlapbach R."/>
            <person name="Sreeman S.M."/>
            <person name="Shimizu K.K."/>
        </authorList>
    </citation>
    <scope>NUCLEOTIDE SEQUENCE</scope>
</reference>
<dbReference type="GO" id="GO:0005524">
    <property type="term" value="F:ATP binding"/>
    <property type="evidence" value="ECO:0007669"/>
    <property type="project" value="UniProtKB-KW"/>
</dbReference>
<dbReference type="Pfam" id="PF00004">
    <property type="entry name" value="AAA"/>
    <property type="match status" value="1"/>
</dbReference>
<dbReference type="InterPro" id="IPR003593">
    <property type="entry name" value="AAA+_ATPase"/>
</dbReference>
<dbReference type="InterPro" id="IPR050130">
    <property type="entry name" value="ClpA_ClpB"/>
</dbReference>
<evidence type="ECO:0000259" key="5">
    <source>
        <dbReference type="SMART" id="SM00382"/>
    </source>
</evidence>
<comment type="caution">
    <text evidence="7">The sequence shown here is derived from an EMBL/GenBank/DDBJ whole genome shotgun (WGS) entry which is preliminary data.</text>
</comment>
<name>A0AAV5EGF1_ELECO</name>
<feature type="compositionally biased region" description="Polar residues" evidence="4">
    <location>
        <begin position="30"/>
        <end position="44"/>
    </location>
</feature>
<dbReference type="SMART" id="SM00382">
    <property type="entry name" value="AAA"/>
    <property type="match status" value="2"/>
</dbReference>
<keyword evidence="3" id="KW-0143">Chaperone</keyword>
<evidence type="ECO:0000256" key="3">
    <source>
        <dbReference type="ARBA" id="ARBA00023186"/>
    </source>
</evidence>
<keyword evidence="8" id="KW-1185">Reference proteome</keyword>
<dbReference type="Pfam" id="PF17871">
    <property type="entry name" value="AAA_lid_9"/>
    <property type="match status" value="1"/>
</dbReference>
<organism evidence="7 8">
    <name type="scientific">Eleusine coracana subsp. coracana</name>
    <dbReference type="NCBI Taxonomy" id="191504"/>
    <lineage>
        <taxon>Eukaryota</taxon>
        <taxon>Viridiplantae</taxon>
        <taxon>Streptophyta</taxon>
        <taxon>Embryophyta</taxon>
        <taxon>Tracheophyta</taxon>
        <taxon>Spermatophyta</taxon>
        <taxon>Magnoliopsida</taxon>
        <taxon>Liliopsida</taxon>
        <taxon>Poales</taxon>
        <taxon>Poaceae</taxon>
        <taxon>PACMAD clade</taxon>
        <taxon>Chloridoideae</taxon>
        <taxon>Cynodonteae</taxon>
        <taxon>Eleusininae</taxon>
        <taxon>Eleusine</taxon>
    </lineage>
</organism>
<dbReference type="InterPro" id="IPR018368">
    <property type="entry name" value="ClpA/B_CS1"/>
</dbReference>
<dbReference type="Proteomes" id="UP001054889">
    <property type="component" value="Unassembled WGS sequence"/>
</dbReference>